<dbReference type="InterPro" id="IPR014729">
    <property type="entry name" value="Rossmann-like_a/b/a_fold"/>
</dbReference>
<protein>
    <recommendedName>
        <fullName evidence="4">Tryptophan--tRNA ligase, cytoplasmic</fullName>
        <ecNumber evidence="3">6.1.1.2</ecNumber>
    </recommendedName>
    <alternativeName>
        <fullName evidence="11">Tryptophanyl-tRNA synthetase</fullName>
    </alternativeName>
</protein>
<evidence type="ECO:0000256" key="6">
    <source>
        <dbReference type="ARBA" id="ARBA00022598"/>
    </source>
</evidence>
<dbReference type="GeneID" id="31357217"/>
<dbReference type="AlphaFoldDB" id="D3B072"/>
<evidence type="ECO:0000256" key="10">
    <source>
        <dbReference type="ARBA" id="ARBA00023146"/>
    </source>
</evidence>
<dbReference type="GO" id="GO:0006436">
    <property type="term" value="P:tryptophanyl-tRNA aminoacylation"/>
    <property type="evidence" value="ECO:0007669"/>
    <property type="project" value="InterPro"/>
</dbReference>
<comment type="subcellular location">
    <subcellularLocation>
        <location evidence="1">Cytoplasm</location>
    </subcellularLocation>
</comment>
<dbReference type="FunCoup" id="D3B072">
    <property type="interactions" value="755"/>
</dbReference>
<evidence type="ECO:0000256" key="5">
    <source>
        <dbReference type="ARBA" id="ARBA00022490"/>
    </source>
</evidence>
<dbReference type="PRINTS" id="PR01039">
    <property type="entry name" value="TRNASYNTHTRP"/>
</dbReference>
<comment type="caution">
    <text evidence="15">The sequence shown here is derived from an EMBL/GenBank/DDBJ whole genome shotgun (WGS) entry which is preliminary data.</text>
</comment>
<evidence type="ECO:0000256" key="11">
    <source>
        <dbReference type="ARBA" id="ARBA00030268"/>
    </source>
</evidence>
<proteinExistence type="inferred from homology"/>
<comment type="similarity">
    <text evidence="2 13">Belongs to the class-I aminoacyl-tRNA synthetase family.</text>
</comment>
<keyword evidence="9 13" id="KW-0648">Protein biosynthesis</keyword>
<dbReference type="InterPro" id="IPR002305">
    <property type="entry name" value="aa-tRNA-synth_Ic"/>
</dbReference>
<accession>D3B072</accession>
<keyword evidence="8 13" id="KW-0067">ATP-binding</keyword>
<evidence type="ECO:0000313" key="16">
    <source>
        <dbReference type="Proteomes" id="UP000001396"/>
    </source>
</evidence>
<dbReference type="Gene3D" id="3.40.50.620">
    <property type="entry name" value="HUPs"/>
    <property type="match status" value="1"/>
</dbReference>
<dbReference type="FunFam" id="3.40.50.620:FF:000033">
    <property type="entry name" value="tryptophan--tRNA ligase, cytoplasmic"/>
    <property type="match status" value="1"/>
</dbReference>
<evidence type="ECO:0000256" key="14">
    <source>
        <dbReference type="SAM" id="MobiDB-lite"/>
    </source>
</evidence>
<dbReference type="Proteomes" id="UP000001396">
    <property type="component" value="Unassembled WGS sequence"/>
</dbReference>
<dbReference type="CDD" id="cd00806">
    <property type="entry name" value="TrpRS_core"/>
    <property type="match status" value="1"/>
</dbReference>
<comment type="catalytic activity">
    <reaction evidence="12">
        <text>tRNA(Trp) + L-tryptophan + ATP = L-tryptophyl-tRNA(Trp) + AMP + diphosphate + H(+)</text>
        <dbReference type="Rhea" id="RHEA:24080"/>
        <dbReference type="Rhea" id="RHEA-COMP:9671"/>
        <dbReference type="Rhea" id="RHEA-COMP:9705"/>
        <dbReference type="ChEBI" id="CHEBI:15378"/>
        <dbReference type="ChEBI" id="CHEBI:30616"/>
        <dbReference type="ChEBI" id="CHEBI:33019"/>
        <dbReference type="ChEBI" id="CHEBI:57912"/>
        <dbReference type="ChEBI" id="CHEBI:78442"/>
        <dbReference type="ChEBI" id="CHEBI:78535"/>
        <dbReference type="ChEBI" id="CHEBI:456215"/>
        <dbReference type="EC" id="6.1.1.2"/>
    </reaction>
</comment>
<dbReference type="GO" id="GO:0004830">
    <property type="term" value="F:tryptophan-tRNA ligase activity"/>
    <property type="evidence" value="ECO:0007669"/>
    <property type="project" value="UniProtKB-EC"/>
</dbReference>
<dbReference type="GO" id="GO:0005524">
    <property type="term" value="F:ATP binding"/>
    <property type="evidence" value="ECO:0007669"/>
    <property type="project" value="UniProtKB-KW"/>
</dbReference>
<dbReference type="PANTHER" id="PTHR10055:SF1">
    <property type="entry name" value="TRYPTOPHAN--TRNA LIGASE, CYTOPLASMIC"/>
    <property type="match status" value="1"/>
</dbReference>
<evidence type="ECO:0000256" key="9">
    <source>
        <dbReference type="ARBA" id="ARBA00022917"/>
    </source>
</evidence>
<dbReference type="InParanoid" id="D3B072"/>
<dbReference type="NCBIfam" id="TIGR00233">
    <property type="entry name" value="trpS"/>
    <property type="match status" value="1"/>
</dbReference>
<gene>
    <name evidence="15" type="primary">trpS</name>
    <name evidence="15" type="ORF">PPL_01688</name>
</gene>
<keyword evidence="7 13" id="KW-0547">Nucleotide-binding</keyword>
<evidence type="ECO:0000256" key="1">
    <source>
        <dbReference type="ARBA" id="ARBA00004496"/>
    </source>
</evidence>
<dbReference type="SUPFAM" id="SSF52374">
    <property type="entry name" value="Nucleotidylyl transferase"/>
    <property type="match status" value="1"/>
</dbReference>
<reference evidence="15 16" key="1">
    <citation type="journal article" date="2011" name="Genome Res.">
        <title>Phylogeny-wide analysis of social amoeba genomes highlights ancient origins for complex intercellular communication.</title>
        <authorList>
            <person name="Heidel A.J."/>
            <person name="Lawal H.M."/>
            <person name="Felder M."/>
            <person name="Schilde C."/>
            <person name="Helps N.R."/>
            <person name="Tunggal B."/>
            <person name="Rivero F."/>
            <person name="John U."/>
            <person name="Schleicher M."/>
            <person name="Eichinger L."/>
            <person name="Platzer M."/>
            <person name="Noegel A.A."/>
            <person name="Schaap P."/>
            <person name="Gloeckner G."/>
        </authorList>
    </citation>
    <scope>NUCLEOTIDE SEQUENCE [LARGE SCALE GENOMIC DNA]</scope>
    <source>
        <strain evidence="16">ATCC 26659 / Pp 5 / PN500</strain>
    </source>
</reference>
<evidence type="ECO:0000256" key="7">
    <source>
        <dbReference type="ARBA" id="ARBA00022741"/>
    </source>
</evidence>
<sequence>MSNNNLDNTAVVPTAVDETTTDPSDDQIVDPWTVSSKNGINYDKLIDQFGSTKIEPELIARFERVTGKKAHHFLKRGIFFSHRDLVEILDAYESGKPFYLYTGRGPSSGSLHFGHLVPFIFTKYLQDVFNVPLVIQMTNDEKFLWKDITLEESIQFTINNVKDIIALGFDIEKTFIFSNLDYVGTMYPNIVKIGKCITLNQIKGIFGFDDSNSCGKFAFPPVQAAPALPDSFPHIFSPSDPMTKSIRCLIPCAIDQDPYFRMTRDVAPRIGYLKPSLIHSKFFPALQGHNTKMSASDSNSAIYLSDTPKEVNEKITKHAFSGGRKTKEEHELYGANLEVDVSYEYLTYFLEDDELLKDIGDKYSSGKLLTSQVKNILIDIMIEINKRHQEARARVTDEITKTFMSVRKLNFAMPTIKK</sequence>
<dbReference type="GO" id="GO:0005737">
    <property type="term" value="C:cytoplasm"/>
    <property type="evidence" value="ECO:0007669"/>
    <property type="project" value="UniProtKB-SubCell"/>
</dbReference>
<dbReference type="STRING" id="670386.D3B072"/>
<dbReference type="Gene3D" id="1.10.240.10">
    <property type="entry name" value="Tyrosyl-Transfer RNA Synthetase"/>
    <property type="match status" value="1"/>
</dbReference>
<evidence type="ECO:0000256" key="4">
    <source>
        <dbReference type="ARBA" id="ARBA00013782"/>
    </source>
</evidence>
<evidence type="ECO:0000256" key="3">
    <source>
        <dbReference type="ARBA" id="ARBA00013161"/>
    </source>
</evidence>
<dbReference type="InterPro" id="IPR002306">
    <property type="entry name" value="Trp-tRNA-ligase"/>
</dbReference>
<dbReference type="EC" id="6.1.1.2" evidence="3"/>
<keyword evidence="6 13" id="KW-0436">Ligase</keyword>
<evidence type="ECO:0000256" key="13">
    <source>
        <dbReference type="RuleBase" id="RU363036"/>
    </source>
</evidence>
<evidence type="ECO:0000256" key="8">
    <source>
        <dbReference type="ARBA" id="ARBA00022840"/>
    </source>
</evidence>
<feature type="region of interest" description="Disordered" evidence="14">
    <location>
        <begin position="1"/>
        <end position="26"/>
    </location>
</feature>
<dbReference type="EMBL" id="ADBJ01000008">
    <property type="protein sequence ID" value="EFA84696.1"/>
    <property type="molecule type" value="Genomic_DNA"/>
</dbReference>
<dbReference type="RefSeq" id="XP_020436809.1">
    <property type="nucleotide sequence ID" value="XM_020572692.1"/>
</dbReference>
<evidence type="ECO:0000256" key="2">
    <source>
        <dbReference type="ARBA" id="ARBA00005594"/>
    </source>
</evidence>
<keyword evidence="5" id="KW-0963">Cytoplasm</keyword>
<dbReference type="PANTHER" id="PTHR10055">
    <property type="entry name" value="TRYPTOPHANYL-TRNA SYNTHETASE"/>
    <property type="match status" value="1"/>
</dbReference>
<keyword evidence="16" id="KW-1185">Reference proteome</keyword>
<evidence type="ECO:0000256" key="12">
    <source>
        <dbReference type="ARBA" id="ARBA00049929"/>
    </source>
</evidence>
<organism evidence="15 16">
    <name type="scientific">Heterostelium pallidum (strain ATCC 26659 / Pp 5 / PN500)</name>
    <name type="common">Cellular slime mold</name>
    <name type="synonym">Polysphondylium pallidum</name>
    <dbReference type="NCBI Taxonomy" id="670386"/>
    <lineage>
        <taxon>Eukaryota</taxon>
        <taxon>Amoebozoa</taxon>
        <taxon>Evosea</taxon>
        <taxon>Eumycetozoa</taxon>
        <taxon>Dictyostelia</taxon>
        <taxon>Acytosteliales</taxon>
        <taxon>Acytosteliaceae</taxon>
        <taxon>Heterostelium</taxon>
    </lineage>
</organism>
<dbReference type="FunFam" id="1.10.240.10:FF:000007">
    <property type="entry name" value="Tryptophan--tRNA ligase"/>
    <property type="match status" value="1"/>
</dbReference>
<dbReference type="Pfam" id="PF00579">
    <property type="entry name" value="tRNA-synt_1b"/>
    <property type="match status" value="1"/>
</dbReference>
<name>D3B072_HETP5</name>
<keyword evidence="10 13" id="KW-0030">Aminoacyl-tRNA synthetase</keyword>
<dbReference type="OMA" id="SIYHRFM"/>
<evidence type="ECO:0000313" key="15">
    <source>
        <dbReference type="EMBL" id="EFA84696.1"/>
    </source>
</evidence>